<evidence type="ECO:0000313" key="1">
    <source>
        <dbReference type="EMBL" id="PNG25507.1"/>
    </source>
</evidence>
<evidence type="ECO:0000313" key="2">
    <source>
        <dbReference type="Proteomes" id="UP000236286"/>
    </source>
</evidence>
<dbReference type="AlphaFoldDB" id="A0A2J7TFE9"/>
<accession>A0A2J7TFE9</accession>
<dbReference type="EMBL" id="PDZR01000015">
    <property type="protein sequence ID" value="PNG25507.1"/>
    <property type="molecule type" value="Genomic_DNA"/>
</dbReference>
<dbReference type="Proteomes" id="UP000236286">
    <property type="component" value="Unassembled WGS sequence"/>
</dbReference>
<organism evidence="1 2">
    <name type="scientific">Methylocella silvestris</name>
    <dbReference type="NCBI Taxonomy" id="199596"/>
    <lineage>
        <taxon>Bacteria</taxon>
        <taxon>Pseudomonadati</taxon>
        <taxon>Pseudomonadota</taxon>
        <taxon>Alphaproteobacteria</taxon>
        <taxon>Hyphomicrobiales</taxon>
        <taxon>Beijerinckiaceae</taxon>
        <taxon>Methylocella</taxon>
    </lineage>
</organism>
<proteinExistence type="predicted"/>
<protein>
    <submittedName>
        <fullName evidence="1">Uncharacterized protein</fullName>
    </submittedName>
</protein>
<name>A0A2J7TFE9_METSI</name>
<reference evidence="1 2" key="1">
    <citation type="submission" date="2017-10" db="EMBL/GenBank/DDBJ databases">
        <title>Genome announcement of Methylocella silvestris TVC from permafrost.</title>
        <authorList>
            <person name="Wang J."/>
            <person name="Geng K."/>
            <person name="Ul-Haque F."/>
            <person name="Crombie A.T."/>
            <person name="Street L.E."/>
            <person name="Wookey P.A."/>
            <person name="Murrell J.C."/>
            <person name="Pratscher J."/>
        </authorList>
    </citation>
    <scope>NUCLEOTIDE SEQUENCE [LARGE SCALE GENOMIC DNA]</scope>
    <source>
        <strain evidence="1 2">TVC</strain>
    </source>
</reference>
<sequence length="117" mass="12849">MVVKATDWRALAAHGFSCWEVGPSPQGEGFTAEATGRQGAAVATRSFADLFGQRQAQSPAVEKPKHVDVANGVGVNTISQLNRRQLFFFLKERRIGVRIPITNDRLRALALRAIEFV</sequence>
<comment type="caution">
    <text evidence="1">The sequence shown here is derived from an EMBL/GenBank/DDBJ whole genome shotgun (WGS) entry which is preliminary data.</text>
</comment>
<gene>
    <name evidence="1" type="ORF">CR492_13400</name>
</gene>